<gene>
    <name evidence="8" type="ORF">HZA61_10615</name>
</gene>
<sequence length="190" mass="20336">MWEILRRPLQRGSLAGEPAATLPSGLAPAARAAESEHELLGEALREEVRRLFRGSLKLRHLDAGSCNACESELLALLNPFHDLQRFGIDFVASPRHADGLLLTGPVTRHLEEAVRLTDQATPRPRLLIAVGDCACDGGFCRDSFAVHRGGEALLPVDVKIPGCPPHPTAILRALLAALGQDAVRALAARG</sequence>
<comment type="caution">
    <text evidence="8">The sequence shown here is derived from an EMBL/GenBank/DDBJ whole genome shotgun (WGS) entry which is preliminary data.</text>
</comment>
<proteinExistence type="inferred from homology"/>
<evidence type="ECO:0000256" key="1">
    <source>
        <dbReference type="ARBA" id="ARBA00001966"/>
    </source>
</evidence>
<dbReference type="Gene3D" id="3.40.50.12280">
    <property type="match status" value="1"/>
</dbReference>
<dbReference type="GO" id="GO:0051539">
    <property type="term" value="F:4 iron, 4 sulfur cluster binding"/>
    <property type="evidence" value="ECO:0007669"/>
    <property type="project" value="UniProtKB-KW"/>
</dbReference>
<dbReference type="PANTHER" id="PTHR42989">
    <property type="entry name" value="HYDROGENASE-4 COMPONENT I"/>
    <property type="match status" value="1"/>
</dbReference>
<evidence type="ECO:0000313" key="9">
    <source>
        <dbReference type="Proteomes" id="UP000696931"/>
    </source>
</evidence>
<dbReference type="PROSITE" id="PS51318">
    <property type="entry name" value="TAT"/>
    <property type="match status" value="1"/>
</dbReference>
<dbReference type="EMBL" id="JACRIW010000075">
    <property type="protein sequence ID" value="MBI5169931.1"/>
    <property type="molecule type" value="Genomic_DNA"/>
</dbReference>
<keyword evidence="3" id="KW-0004">4Fe-4S</keyword>
<dbReference type="Proteomes" id="UP000696931">
    <property type="component" value="Unassembled WGS sequence"/>
</dbReference>
<evidence type="ECO:0000256" key="3">
    <source>
        <dbReference type="ARBA" id="ARBA00022485"/>
    </source>
</evidence>
<dbReference type="SUPFAM" id="SSF56770">
    <property type="entry name" value="HydA/Nqo6-like"/>
    <property type="match status" value="1"/>
</dbReference>
<dbReference type="Pfam" id="PF01058">
    <property type="entry name" value="Oxidored_q6"/>
    <property type="match status" value="1"/>
</dbReference>
<dbReference type="InterPro" id="IPR006311">
    <property type="entry name" value="TAT_signal"/>
</dbReference>
<reference evidence="8" key="1">
    <citation type="submission" date="2020-07" db="EMBL/GenBank/DDBJ databases">
        <title>Huge and variable diversity of episymbiotic CPR bacteria and DPANN archaea in groundwater ecosystems.</title>
        <authorList>
            <person name="He C.Y."/>
            <person name="Keren R."/>
            <person name="Whittaker M."/>
            <person name="Farag I.F."/>
            <person name="Doudna J."/>
            <person name="Cate J.H.D."/>
            <person name="Banfield J.F."/>
        </authorList>
    </citation>
    <scope>NUCLEOTIDE SEQUENCE</scope>
    <source>
        <strain evidence="8">NC_groundwater_1813_Pr3_B-0.1um_71_17</strain>
    </source>
</reference>
<evidence type="ECO:0000256" key="6">
    <source>
        <dbReference type="ARBA" id="ARBA00023014"/>
    </source>
</evidence>
<evidence type="ECO:0000256" key="4">
    <source>
        <dbReference type="ARBA" id="ARBA00022723"/>
    </source>
</evidence>
<keyword evidence="5" id="KW-0408">Iron</keyword>
<dbReference type="PANTHER" id="PTHR42989:SF1">
    <property type="entry name" value="FORMATE HYDROGENLYASE SUBUNIT 7-RELATED"/>
    <property type="match status" value="1"/>
</dbReference>
<protein>
    <submittedName>
        <fullName evidence="8">Hydrogenase</fullName>
    </submittedName>
</protein>
<evidence type="ECO:0000259" key="7">
    <source>
        <dbReference type="Pfam" id="PF01058"/>
    </source>
</evidence>
<name>A0A933W9H4_UNCEI</name>
<comment type="cofactor">
    <cofactor evidence="1">
        <name>[4Fe-4S] cluster</name>
        <dbReference type="ChEBI" id="CHEBI:49883"/>
    </cofactor>
</comment>
<dbReference type="InterPro" id="IPR006137">
    <property type="entry name" value="NADH_UbQ_OxRdtase-like_20kDa"/>
</dbReference>
<evidence type="ECO:0000256" key="2">
    <source>
        <dbReference type="ARBA" id="ARBA00009173"/>
    </source>
</evidence>
<keyword evidence="6" id="KW-0411">Iron-sulfur</keyword>
<dbReference type="GO" id="GO:0046872">
    <property type="term" value="F:metal ion binding"/>
    <property type="evidence" value="ECO:0007669"/>
    <property type="project" value="UniProtKB-KW"/>
</dbReference>
<feature type="domain" description="NADH:ubiquinone oxidoreductase-like 20kDa subunit" evidence="7">
    <location>
        <begin position="66"/>
        <end position="176"/>
    </location>
</feature>
<keyword evidence="4" id="KW-0479">Metal-binding</keyword>
<dbReference type="AlphaFoldDB" id="A0A933W9H4"/>
<evidence type="ECO:0000256" key="5">
    <source>
        <dbReference type="ARBA" id="ARBA00023004"/>
    </source>
</evidence>
<evidence type="ECO:0000313" key="8">
    <source>
        <dbReference type="EMBL" id="MBI5169931.1"/>
    </source>
</evidence>
<comment type="similarity">
    <text evidence="2">Belongs to the complex I 20 kDa subunit family.</text>
</comment>
<dbReference type="InterPro" id="IPR052375">
    <property type="entry name" value="Complex_I_20kDa-like"/>
</dbReference>
<organism evidence="8 9">
    <name type="scientific">Eiseniibacteriota bacterium</name>
    <dbReference type="NCBI Taxonomy" id="2212470"/>
    <lineage>
        <taxon>Bacteria</taxon>
        <taxon>Candidatus Eiseniibacteriota</taxon>
    </lineage>
</organism>
<accession>A0A933W9H4</accession>